<keyword evidence="5 7" id="KW-1133">Transmembrane helix</keyword>
<dbReference type="RefSeq" id="WP_013133532.1">
    <property type="nucleotide sequence ID" value="NC_014165.1"/>
</dbReference>
<feature type="transmembrane region" description="Helical" evidence="7">
    <location>
        <begin position="144"/>
        <end position="167"/>
    </location>
</feature>
<dbReference type="Pfam" id="PF12911">
    <property type="entry name" value="OppC_N"/>
    <property type="match status" value="1"/>
</dbReference>
<evidence type="ECO:0000313" key="11">
    <source>
        <dbReference type="Proteomes" id="UP000006640"/>
    </source>
</evidence>
<dbReference type="Pfam" id="PF00528">
    <property type="entry name" value="BPD_transp_1"/>
    <property type="match status" value="1"/>
</dbReference>
<feature type="transmembrane region" description="Helical" evidence="7">
    <location>
        <begin position="283"/>
        <end position="302"/>
    </location>
</feature>
<evidence type="ECO:0000256" key="5">
    <source>
        <dbReference type="ARBA" id="ARBA00022989"/>
    </source>
</evidence>
<dbReference type="eggNOG" id="COG1173">
    <property type="taxonomic scope" value="Bacteria"/>
</dbReference>
<evidence type="ECO:0000313" key="10">
    <source>
        <dbReference type="EMBL" id="ADG89999.1"/>
    </source>
</evidence>
<keyword evidence="4 7" id="KW-0812">Transmembrane</keyword>
<keyword evidence="11" id="KW-1185">Reference proteome</keyword>
<dbReference type="EMBL" id="CP001874">
    <property type="protein sequence ID" value="ADG89999.1"/>
    <property type="molecule type" value="Genomic_DNA"/>
</dbReference>
<dbReference type="OrthoDB" id="6637947at2"/>
<accession>D6Y937</accession>
<dbReference type="PANTHER" id="PTHR43386:SF6">
    <property type="entry name" value="ABC TRANSPORTER PERMEASE PROTEIN"/>
    <property type="match status" value="1"/>
</dbReference>
<dbReference type="InterPro" id="IPR050366">
    <property type="entry name" value="BP-dependent_transpt_permease"/>
</dbReference>
<comment type="subcellular location">
    <subcellularLocation>
        <location evidence="1 7">Cell membrane</location>
        <topology evidence="1 7">Multi-pass membrane protein</topology>
    </subcellularLocation>
</comment>
<keyword evidence="2 7" id="KW-0813">Transport</keyword>
<dbReference type="CDD" id="cd06261">
    <property type="entry name" value="TM_PBP2"/>
    <property type="match status" value="1"/>
</dbReference>
<dbReference type="AlphaFoldDB" id="D6Y937"/>
<evidence type="ECO:0000256" key="6">
    <source>
        <dbReference type="ARBA" id="ARBA00023136"/>
    </source>
</evidence>
<feature type="domain" description="ABC transmembrane type-1" evidence="9">
    <location>
        <begin position="104"/>
        <end position="302"/>
    </location>
</feature>
<dbReference type="InterPro" id="IPR025966">
    <property type="entry name" value="OppC_N"/>
</dbReference>
<dbReference type="PROSITE" id="PS50928">
    <property type="entry name" value="ABC_TM1"/>
    <property type="match status" value="1"/>
</dbReference>
<dbReference type="InterPro" id="IPR035906">
    <property type="entry name" value="MetI-like_sf"/>
</dbReference>
<keyword evidence="3" id="KW-1003">Cell membrane</keyword>
<evidence type="ECO:0000256" key="8">
    <source>
        <dbReference type="SAM" id="MobiDB-lite"/>
    </source>
</evidence>
<evidence type="ECO:0000256" key="1">
    <source>
        <dbReference type="ARBA" id="ARBA00004651"/>
    </source>
</evidence>
<feature type="transmembrane region" description="Helical" evidence="7">
    <location>
        <begin position="173"/>
        <end position="191"/>
    </location>
</feature>
<dbReference type="Gene3D" id="1.10.3720.10">
    <property type="entry name" value="MetI-like"/>
    <property type="match status" value="1"/>
</dbReference>
<gene>
    <name evidence="10" type="ordered locus">Tbis_3309</name>
</gene>
<evidence type="ECO:0000256" key="4">
    <source>
        <dbReference type="ARBA" id="ARBA00022692"/>
    </source>
</evidence>
<feature type="transmembrane region" description="Helical" evidence="7">
    <location>
        <begin position="108"/>
        <end position="132"/>
    </location>
</feature>
<evidence type="ECO:0000256" key="2">
    <source>
        <dbReference type="ARBA" id="ARBA00022448"/>
    </source>
</evidence>
<protein>
    <submittedName>
        <fullName evidence="10">Binding-protein-dependent transport systems inner membrane component</fullName>
    </submittedName>
</protein>
<feature type="transmembrane region" description="Helical" evidence="7">
    <location>
        <begin position="226"/>
        <end position="246"/>
    </location>
</feature>
<evidence type="ECO:0000256" key="3">
    <source>
        <dbReference type="ARBA" id="ARBA00022475"/>
    </source>
</evidence>
<comment type="similarity">
    <text evidence="7">Belongs to the binding-protein-dependent transport system permease family.</text>
</comment>
<dbReference type="GO" id="GO:0005886">
    <property type="term" value="C:plasma membrane"/>
    <property type="evidence" value="ECO:0007669"/>
    <property type="project" value="UniProtKB-SubCell"/>
</dbReference>
<reference evidence="10 11" key="1">
    <citation type="submission" date="2010-01" db="EMBL/GenBank/DDBJ databases">
        <title>The complete genome of Thermobispora bispora DSM 43833.</title>
        <authorList>
            <consortium name="US DOE Joint Genome Institute (JGI-PGF)"/>
            <person name="Lucas S."/>
            <person name="Copeland A."/>
            <person name="Lapidus A."/>
            <person name="Glavina del Rio T."/>
            <person name="Dalin E."/>
            <person name="Tice H."/>
            <person name="Bruce D."/>
            <person name="Goodwin L."/>
            <person name="Pitluck S."/>
            <person name="Kyrpides N."/>
            <person name="Mavromatis K."/>
            <person name="Ivanova N."/>
            <person name="Mikhailova N."/>
            <person name="Chertkov O."/>
            <person name="Brettin T."/>
            <person name="Detter J.C."/>
            <person name="Han C."/>
            <person name="Larimer F."/>
            <person name="Land M."/>
            <person name="Hauser L."/>
            <person name="Markowitz V."/>
            <person name="Cheng J.-F."/>
            <person name="Hugenholtz P."/>
            <person name="Woyke T."/>
            <person name="Wu D."/>
            <person name="Jando M."/>
            <person name="Schneider S."/>
            <person name="Klenk H.-P."/>
            <person name="Eisen J.A."/>
        </authorList>
    </citation>
    <scope>NUCLEOTIDE SEQUENCE [LARGE SCALE GENOMIC DNA]</scope>
    <source>
        <strain evidence="11">ATCC 19993 / DSM 43833 / CBS 139.67 / JCM 10125 / KCTC 9307 / NBRC 14880 / R51</strain>
    </source>
</reference>
<evidence type="ECO:0000259" key="9">
    <source>
        <dbReference type="PROSITE" id="PS50928"/>
    </source>
</evidence>
<dbReference type="InterPro" id="IPR000515">
    <property type="entry name" value="MetI-like"/>
</dbReference>
<dbReference type="STRING" id="469371.Tbis_3309"/>
<sequence>MSEPTAAPDLMDLAQQPRGDGLSAEKPRSLWRDSWDDLKRRKLFWFSLALLILFLLMAAFPQLFTQKNPDYAELAKSLEGPSAEAWFGYDLQGRDVYARTIYGARTSIVVGVLATLATVVLGGVAGIIAAYYSRWVDSIISRVGEIFLGVPYVLGAIIILGTIAPVQSNPSRAMIMTVVIITLALLGWPILMRIARSAIIQAKHQDYVVAARALGAGPMRIIVKHLLPNSLAPILVYATITIGSYIGAEATLSLLGIGLRSPVISWGIAIADHAQYIRSGAHALLFPAGFLSLCVLTFVMLGEAVRDALDPKLR</sequence>
<feature type="transmembrane region" description="Helical" evidence="7">
    <location>
        <begin position="43"/>
        <end position="64"/>
    </location>
</feature>
<keyword evidence="6 7" id="KW-0472">Membrane</keyword>
<name>D6Y937_THEBD</name>
<organism evidence="10 11">
    <name type="scientific">Thermobispora bispora (strain ATCC 19993 / DSM 43833 / CBS 139.67 / JCM 10125 / KCTC 9307 / NBRC 14880 / R51)</name>
    <dbReference type="NCBI Taxonomy" id="469371"/>
    <lineage>
        <taxon>Bacteria</taxon>
        <taxon>Bacillati</taxon>
        <taxon>Actinomycetota</taxon>
        <taxon>Actinomycetes</taxon>
        <taxon>Streptosporangiales</taxon>
        <taxon>Streptosporangiaceae</taxon>
        <taxon>Thermobispora</taxon>
    </lineage>
</organism>
<proteinExistence type="inferred from homology"/>
<dbReference type="KEGG" id="tbi:Tbis_3309"/>
<dbReference type="SUPFAM" id="SSF161098">
    <property type="entry name" value="MetI-like"/>
    <property type="match status" value="1"/>
</dbReference>
<evidence type="ECO:0000256" key="7">
    <source>
        <dbReference type="RuleBase" id="RU363032"/>
    </source>
</evidence>
<dbReference type="GO" id="GO:0055085">
    <property type="term" value="P:transmembrane transport"/>
    <property type="evidence" value="ECO:0007669"/>
    <property type="project" value="InterPro"/>
</dbReference>
<dbReference type="HOGENOM" id="CLU_028518_1_4_11"/>
<dbReference type="PANTHER" id="PTHR43386">
    <property type="entry name" value="OLIGOPEPTIDE TRANSPORT SYSTEM PERMEASE PROTEIN APPC"/>
    <property type="match status" value="1"/>
</dbReference>
<feature type="region of interest" description="Disordered" evidence="8">
    <location>
        <begin position="1"/>
        <end position="26"/>
    </location>
</feature>
<dbReference type="Proteomes" id="UP000006640">
    <property type="component" value="Chromosome"/>
</dbReference>